<evidence type="ECO:0000256" key="5">
    <source>
        <dbReference type="ARBA" id="ARBA00022692"/>
    </source>
</evidence>
<evidence type="ECO:0000256" key="2">
    <source>
        <dbReference type="ARBA" id="ARBA00006175"/>
    </source>
</evidence>
<feature type="transmembrane region" description="Helical" evidence="10">
    <location>
        <begin position="213"/>
        <end position="234"/>
    </location>
</feature>
<dbReference type="PANTHER" id="PTHR19139">
    <property type="entry name" value="AQUAPORIN TRANSPORTER"/>
    <property type="match status" value="1"/>
</dbReference>
<dbReference type="InterPro" id="IPR000425">
    <property type="entry name" value="MIP"/>
</dbReference>
<feature type="transmembrane region" description="Helical" evidence="10">
    <location>
        <begin position="98"/>
        <end position="120"/>
    </location>
</feature>
<gene>
    <name evidence="11" type="primary">CfAQP1</name>
</gene>
<evidence type="ECO:0000256" key="10">
    <source>
        <dbReference type="SAM" id="Phobius"/>
    </source>
</evidence>
<evidence type="ECO:0000256" key="1">
    <source>
        <dbReference type="ARBA" id="ARBA00004141"/>
    </source>
</evidence>
<evidence type="ECO:0000256" key="4">
    <source>
        <dbReference type="ARBA" id="ARBA00022448"/>
    </source>
</evidence>
<comment type="similarity">
    <text evidence="2 9">Belongs to the MIP/aquaporin (TC 1.A.8) family.</text>
</comment>
<sequence length="249" mass="26162">MVKPTGARALLGLHDITDNRNIWRMLSAEFLGTFFLVLVGCSSITPLAGRSSVIQIAFTFGLAVATIAQAVGHVSGCHINPAVTCGLIVSGHVSILKAVFYIAVQCIGAVAGAAVLQALTPAEAEDSLGMTTINALVTPVQAFFMEALITFVLVLTVEAVCDERRTDVKGSAPLAIGLSIATCHLAAINYTGASMNPARSFGPAVMTGMWNHHWVYWAGPIVGGVVAGAVYSFIFRARKGEDETSSYDF</sequence>
<feature type="transmembrane region" description="Helical" evidence="10">
    <location>
        <begin position="172"/>
        <end position="193"/>
    </location>
</feature>
<evidence type="ECO:0000256" key="6">
    <source>
        <dbReference type="ARBA" id="ARBA00022737"/>
    </source>
</evidence>
<dbReference type="CDD" id="cd00333">
    <property type="entry name" value="MIP"/>
    <property type="match status" value="1"/>
</dbReference>
<proteinExistence type="evidence at transcript level"/>
<dbReference type="FunFam" id="1.20.1080.10:FF:000009">
    <property type="entry name" value="aquaporin-4 isoform X1"/>
    <property type="match status" value="1"/>
</dbReference>
<dbReference type="Gene3D" id="1.20.1080.10">
    <property type="entry name" value="Glycerol uptake facilitator protein"/>
    <property type="match status" value="1"/>
</dbReference>
<keyword evidence="6" id="KW-0677">Repeat</keyword>
<keyword evidence="4 9" id="KW-0813">Transport</keyword>
<dbReference type="InterPro" id="IPR034294">
    <property type="entry name" value="Aquaporin_transptr"/>
</dbReference>
<dbReference type="GO" id="GO:0015250">
    <property type="term" value="F:water channel activity"/>
    <property type="evidence" value="ECO:0007669"/>
    <property type="project" value="UniProtKB-ARBA"/>
</dbReference>
<evidence type="ECO:0000256" key="8">
    <source>
        <dbReference type="ARBA" id="ARBA00023136"/>
    </source>
</evidence>
<dbReference type="AlphaFoldDB" id="B5UA25"/>
<dbReference type="PANTHER" id="PTHR19139:SF291">
    <property type="entry name" value="AQUAPORIN"/>
    <property type="match status" value="1"/>
</dbReference>
<dbReference type="NCBIfam" id="TIGR00861">
    <property type="entry name" value="MIP"/>
    <property type="match status" value="1"/>
</dbReference>
<dbReference type="EMBL" id="AB433197">
    <property type="protein sequence ID" value="BAG72254.1"/>
    <property type="molecule type" value="mRNA"/>
</dbReference>
<keyword evidence="7 10" id="KW-1133">Transmembrane helix</keyword>
<comment type="subcellular location">
    <subcellularLocation>
        <location evidence="1">Membrane</location>
        <topology evidence="1">Multi-pass membrane protein</topology>
    </subcellularLocation>
</comment>
<feature type="transmembrane region" description="Helical" evidence="10">
    <location>
        <begin position="140"/>
        <end position="160"/>
    </location>
</feature>
<evidence type="ECO:0000256" key="9">
    <source>
        <dbReference type="RuleBase" id="RU000477"/>
    </source>
</evidence>
<organism evidence="11">
    <name type="scientific">Coptotermes formosanus</name>
    <name type="common">Formosan subterranean termite</name>
    <dbReference type="NCBI Taxonomy" id="36987"/>
    <lineage>
        <taxon>Eukaryota</taxon>
        <taxon>Metazoa</taxon>
        <taxon>Ecdysozoa</taxon>
        <taxon>Arthropoda</taxon>
        <taxon>Hexapoda</taxon>
        <taxon>Insecta</taxon>
        <taxon>Pterygota</taxon>
        <taxon>Neoptera</taxon>
        <taxon>Polyneoptera</taxon>
        <taxon>Dictyoptera</taxon>
        <taxon>Blattodea</taxon>
        <taxon>Blattoidea</taxon>
        <taxon>Termitoidae</taxon>
        <taxon>Rhinotermitidae</taxon>
        <taxon>Coptotermes</taxon>
    </lineage>
</organism>
<feature type="transmembrane region" description="Helical" evidence="10">
    <location>
        <begin position="54"/>
        <end position="77"/>
    </location>
</feature>
<keyword evidence="8 10" id="KW-0472">Membrane</keyword>
<reference evidence="11" key="1">
    <citation type="journal article" date="2009" name="Appl. Entomol. Zool. (Jpn.)">
        <title>cDNA cloning of aquaporin gene expressed in the digestive tract of the Formosan subterranean termite, Coptotermes formosanus Shiraki (Isoptera; Rhinotermitidae).</title>
        <authorList>
            <person name="Kambara K."/>
            <person name="Takematsu Y."/>
            <person name="Azuma M."/>
            <person name="Kobayashi J."/>
        </authorList>
    </citation>
    <scope>NUCLEOTIDE SEQUENCE</scope>
    <source>
        <tissue evidence="11">Digestive tracts</tissue>
    </source>
</reference>
<dbReference type="Pfam" id="PF00230">
    <property type="entry name" value="MIP"/>
    <property type="match status" value="1"/>
</dbReference>
<protein>
    <submittedName>
        <fullName evidence="11">Aquaporin</fullName>
    </submittedName>
</protein>
<keyword evidence="5 9" id="KW-0812">Transmembrane</keyword>
<accession>B5UA25</accession>
<comment type="subunit">
    <text evidence="3">Homotetramer.</text>
</comment>
<dbReference type="GO" id="GO:0005886">
    <property type="term" value="C:plasma membrane"/>
    <property type="evidence" value="ECO:0007669"/>
    <property type="project" value="UniProtKB-ARBA"/>
</dbReference>
<evidence type="ECO:0000256" key="3">
    <source>
        <dbReference type="ARBA" id="ARBA00011881"/>
    </source>
</evidence>
<name>B5UA25_COPFO</name>
<evidence type="ECO:0000313" key="11">
    <source>
        <dbReference type="EMBL" id="BAG72254.1"/>
    </source>
</evidence>
<dbReference type="GO" id="GO:0048878">
    <property type="term" value="P:chemical homeostasis"/>
    <property type="evidence" value="ECO:0007669"/>
    <property type="project" value="UniProtKB-ARBA"/>
</dbReference>
<dbReference type="SUPFAM" id="SSF81338">
    <property type="entry name" value="Aquaporin-like"/>
    <property type="match status" value="1"/>
</dbReference>
<reference evidence="11" key="2">
    <citation type="thesis" date="2009" institute="the United Graduate School of Agricultural Sciences" country="Tottori University">
        <title>Ecological and molecular biological studies on feeding and water utilization abilities of Rhinotermitid subterranean termites.</title>
        <authorList>
            <person name="Kambara K."/>
        </authorList>
    </citation>
    <scope>NUCLEOTIDE SEQUENCE</scope>
    <source>
        <tissue evidence="11">Digestive tracts</tissue>
    </source>
</reference>
<feature type="transmembrane region" description="Helical" evidence="10">
    <location>
        <begin position="30"/>
        <end position="48"/>
    </location>
</feature>
<dbReference type="InterPro" id="IPR023271">
    <property type="entry name" value="Aquaporin-like"/>
</dbReference>
<evidence type="ECO:0000256" key="7">
    <source>
        <dbReference type="ARBA" id="ARBA00022989"/>
    </source>
</evidence>
<dbReference type="PRINTS" id="PR00783">
    <property type="entry name" value="MINTRINSICP"/>
</dbReference>